<evidence type="ECO:0000313" key="1">
    <source>
        <dbReference type="EMBL" id="GMQ63477.1"/>
    </source>
</evidence>
<gene>
    <name evidence="1" type="ORF">AN2V17_27100</name>
</gene>
<comment type="caution">
    <text evidence="1">The sequence shown here is derived from an EMBL/GenBank/DDBJ whole genome shotgun (WGS) entry which is preliminary data.</text>
</comment>
<sequence>MITSKKKISSQKLIIILAVVLMVGFYSVFFFWPIIYAFIGSLANWNPLKNTFDFIGIENYKTLFSSKLFYKSLTNTLYFVAVVVTCRVVLGFIIALGLNSINKFKGLLRGLYFLPVIMPIVAVALVWKWLYDPNIGLFQTILAAFGITDVKFLFDEKLALPSVMLMTIWKDVGYAVIIFLAGLMDVSKTILEAAKIDGANALQTLLHIIIPSVKSTIIFVLITSMISYFQSFTQIFIMTKGGPGTTTHVLMYLIYGEAFKNYRFGYASSITFVLFAIILVITFIQFKVLKGGERE</sequence>
<organism evidence="1 2">
    <name type="scientific">Vallitalea maricola</name>
    <dbReference type="NCBI Taxonomy" id="3074433"/>
    <lineage>
        <taxon>Bacteria</taxon>
        <taxon>Bacillati</taxon>
        <taxon>Bacillota</taxon>
        <taxon>Clostridia</taxon>
        <taxon>Lachnospirales</taxon>
        <taxon>Vallitaleaceae</taxon>
        <taxon>Vallitalea</taxon>
    </lineage>
</organism>
<dbReference type="EMBL" id="BTPU01000040">
    <property type="protein sequence ID" value="GMQ63477.1"/>
    <property type="molecule type" value="Genomic_DNA"/>
</dbReference>
<proteinExistence type="predicted"/>
<reference evidence="1" key="1">
    <citation type="submission" date="2023-09" db="EMBL/GenBank/DDBJ databases">
        <title>Vallitalea sediminicola and Vallitalea maricola sp. nov., anaerobic bacteria isolated from marine sediment.</title>
        <authorList>
            <person name="Hirano S."/>
            <person name="Maeda A."/>
            <person name="Terahara T."/>
            <person name="Mori K."/>
            <person name="Hamada M."/>
            <person name="Matsumoto R."/>
            <person name="Kobayashi T."/>
        </authorList>
    </citation>
    <scope>NUCLEOTIDE SEQUENCE</scope>
    <source>
        <strain evidence="1">AN17-2</strain>
    </source>
</reference>
<name>A0ACB5UKH3_9FIRM</name>
<accession>A0ACB5UKH3</accession>
<keyword evidence="2" id="KW-1185">Reference proteome</keyword>
<dbReference type="Proteomes" id="UP001374599">
    <property type="component" value="Unassembled WGS sequence"/>
</dbReference>
<evidence type="ECO:0000313" key="2">
    <source>
        <dbReference type="Proteomes" id="UP001374599"/>
    </source>
</evidence>
<protein>
    <submittedName>
        <fullName evidence="1">Sugar ABC transporter permease</fullName>
    </submittedName>
</protein>